<comment type="caution">
    <text evidence="2">The sequence shown here is derived from an EMBL/GenBank/DDBJ whole genome shotgun (WGS) entry which is preliminary data.</text>
</comment>
<dbReference type="InterPro" id="IPR002885">
    <property type="entry name" value="PPR_rpt"/>
</dbReference>
<dbReference type="Proteomes" id="UP000827721">
    <property type="component" value="Unassembled WGS sequence"/>
</dbReference>
<protein>
    <recommendedName>
        <fullName evidence="4">Pentatricopeptide repeat-containing protein</fullName>
    </recommendedName>
</protein>
<name>A0ABQ8IGS2_9ROSI</name>
<accession>A0ABQ8IGS2</accession>
<dbReference type="InterPro" id="IPR011990">
    <property type="entry name" value="TPR-like_helical_dom_sf"/>
</dbReference>
<dbReference type="EMBL" id="JAFEMO010000002">
    <property type="protein sequence ID" value="KAH7575881.1"/>
    <property type="molecule type" value="Genomic_DNA"/>
</dbReference>
<keyword evidence="1" id="KW-0677">Repeat</keyword>
<evidence type="ECO:0000313" key="2">
    <source>
        <dbReference type="EMBL" id="KAH7575881.1"/>
    </source>
</evidence>
<evidence type="ECO:0008006" key="4">
    <source>
        <dbReference type="Google" id="ProtNLM"/>
    </source>
</evidence>
<keyword evidence="3" id="KW-1185">Reference proteome</keyword>
<proteinExistence type="predicted"/>
<gene>
    <name evidence="2" type="ORF">JRO89_XS02G0240900</name>
</gene>
<reference evidence="2 3" key="1">
    <citation type="submission" date="2021-02" db="EMBL/GenBank/DDBJ databases">
        <title>Plant Genome Project.</title>
        <authorList>
            <person name="Zhang R.-G."/>
        </authorList>
    </citation>
    <scope>NUCLEOTIDE SEQUENCE [LARGE SCALE GENOMIC DNA]</scope>
    <source>
        <tissue evidence="2">Leaves</tissue>
    </source>
</reference>
<sequence length="163" mass="18350">MTPLLLSCELICIEEGMPIHGRVLKIGIGCDLFIQNTLIYFAYVEMRTMKLASELFNEMEDTKVKLDNCTHVNILSACTRTGALSQGEWIHAYIDKNGFDIDGFIATALVDMYSKCGNIEKATRVFRSTSRKDISTWNSIISCLSTHGFGEQALQIWCFELCC</sequence>
<dbReference type="Gene3D" id="1.25.40.10">
    <property type="entry name" value="Tetratricopeptide repeat domain"/>
    <property type="match status" value="1"/>
</dbReference>
<evidence type="ECO:0000256" key="1">
    <source>
        <dbReference type="ARBA" id="ARBA00022737"/>
    </source>
</evidence>
<dbReference type="InterPro" id="IPR046960">
    <property type="entry name" value="PPR_At4g14850-like_plant"/>
</dbReference>
<dbReference type="Pfam" id="PF01535">
    <property type="entry name" value="PPR"/>
    <property type="match status" value="2"/>
</dbReference>
<dbReference type="PANTHER" id="PTHR47926">
    <property type="entry name" value="PENTATRICOPEPTIDE REPEAT-CONTAINING PROTEIN"/>
    <property type="match status" value="1"/>
</dbReference>
<organism evidence="2 3">
    <name type="scientific">Xanthoceras sorbifolium</name>
    <dbReference type="NCBI Taxonomy" id="99658"/>
    <lineage>
        <taxon>Eukaryota</taxon>
        <taxon>Viridiplantae</taxon>
        <taxon>Streptophyta</taxon>
        <taxon>Embryophyta</taxon>
        <taxon>Tracheophyta</taxon>
        <taxon>Spermatophyta</taxon>
        <taxon>Magnoliopsida</taxon>
        <taxon>eudicotyledons</taxon>
        <taxon>Gunneridae</taxon>
        <taxon>Pentapetalae</taxon>
        <taxon>rosids</taxon>
        <taxon>malvids</taxon>
        <taxon>Sapindales</taxon>
        <taxon>Sapindaceae</taxon>
        <taxon>Xanthoceroideae</taxon>
        <taxon>Xanthoceras</taxon>
    </lineage>
</organism>
<dbReference type="PANTHER" id="PTHR47926:SF436">
    <property type="entry name" value="PENTATRICOPEPTIDE REPEAT-CONTAINING PROTEIN ELI1, CHLOROPLASTIC-LIKE ISOFORM X2"/>
    <property type="match status" value="1"/>
</dbReference>
<evidence type="ECO:0000313" key="3">
    <source>
        <dbReference type="Proteomes" id="UP000827721"/>
    </source>
</evidence>